<evidence type="ECO:0000313" key="1">
    <source>
        <dbReference type="EMBL" id="EKT86197.1"/>
    </source>
</evidence>
<reference evidence="1 2" key="1">
    <citation type="journal article" date="2012" name="Gene">
        <title>Sequence of Leptospira santarosai serovar Shermani genome and prediction of virulence-associated genes.</title>
        <authorList>
            <person name="Chou L.F."/>
            <person name="Chen Y.T."/>
            <person name="Lu C.W."/>
            <person name="Ko Y.C."/>
            <person name="Tang C.Y."/>
            <person name="Pan M.J."/>
            <person name="Tian Y.C."/>
            <person name="Chiu C.H."/>
            <person name="Hung C.C."/>
            <person name="Yang C.W."/>
        </authorList>
    </citation>
    <scope>NUCLEOTIDE SEQUENCE [LARGE SCALE GENOMIC DNA]</scope>
    <source>
        <strain evidence="1">LT 821</strain>
    </source>
</reference>
<dbReference type="AlphaFoldDB" id="K8Y6C4"/>
<sequence length="35" mass="4118">MSVSADPLENDDRKREEFQKTESIVSKYGFLDRIL</sequence>
<organism evidence="1 2">
    <name type="scientific">Leptospira santarosai serovar Shermani str. LT 821</name>
    <dbReference type="NCBI Taxonomy" id="758847"/>
    <lineage>
        <taxon>Bacteria</taxon>
        <taxon>Pseudomonadati</taxon>
        <taxon>Spirochaetota</taxon>
        <taxon>Spirochaetia</taxon>
        <taxon>Leptospirales</taxon>
        <taxon>Leptospiraceae</taxon>
        <taxon>Leptospira</taxon>
    </lineage>
</organism>
<accession>K8Y6C4</accession>
<gene>
    <name evidence="1" type="ORF">LSS_13969</name>
</gene>
<reference evidence="1 2" key="2">
    <citation type="journal article" date="2014" name="Emerg. Microbes Infect.">
        <title>Potential impact on kidney infection: a whole-genome analysis of Leptospira santarosai serovar Shermani.</title>
        <authorList>
            <person name="Chou L.F."/>
            <person name="Chen T.W."/>
            <person name="Ko Y.C."/>
            <person name="Pan M.J."/>
            <person name="Tian Y.C."/>
            <person name="Chiu C.H."/>
            <person name="Tang P."/>
            <person name="Hung C.C."/>
            <person name="Yang C.W."/>
        </authorList>
    </citation>
    <scope>NUCLEOTIDE SEQUENCE</scope>
    <source>
        <strain evidence="1 2">LT 821</strain>
    </source>
</reference>
<evidence type="ECO:0000313" key="2">
    <source>
        <dbReference type="Proteomes" id="UP000035800"/>
    </source>
</evidence>
<name>K8Y6C4_9LEPT</name>
<dbReference type="Proteomes" id="UP000035800">
    <property type="component" value="Chromosome I"/>
</dbReference>
<proteinExistence type="predicted"/>
<dbReference type="EMBL" id="CP006694">
    <property type="protein sequence ID" value="EKT86197.1"/>
    <property type="molecule type" value="Genomic_DNA"/>
</dbReference>
<dbReference type="KEGG" id="lst:LSS_13969"/>
<protein>
    <submittedName>
        <fullName evidence="1">Uncharacterized protein</fullName>
    </submittedName>
</protein>